<feature type="region of interest" description="Disordered" evidence="1">
    <location>
        <begin position="116"/>
        <end position="138"/>
    </location>
</feature>
<protein>
    <recommendedName>
        <fullName evidence="2">HNH nuclease domain-containing protein</fullName>
    </recommendedName>
</protein>
<dbReference type="GeneID" id="34610145"/>
<accession>A0A1L9ST90</accession>
<feature type="region of interest" description="Disordered" evidence="1">
    <location>
        <begin position="1"/>
        <end position="36"/>
    </location>
</feature>
<dbReference type="RefSeq" id="XP_022584930.1">
    <property type="nucleotide sequence ID" value="XM_022723680.1"/>
</dbReference>
<dbReference type="AlphaFoldDB" id="A0A1L9ST90"/>
<feature type="compositionally biased region" description="Polar residues" evidence="1">
    <location>
        <begin position="18"/>
        <end position="36"/>
    </location>
</feature>
<feature type="domain" description="HNH nuclease" evidence="2">
    <location>
        <begin position="178"/>
        <end position="257"/>
    </location>
</feature>
<dbReference type="STRING" id="1073090.A0A1L9ST90"/>
<keyword evidence="4" id="KW-1185">Reference proteome</keyword>
<dbReference type="Proteomes" id="UP000184188">
    <property type="component" value="Unassembled WGS sequence"/>
</dbReference>
<dbReference type="Pfam" id="PF13391">
    <property type="entry name" value="HNH_2"/>
    <property type="match status" value="1"/>
</dbReference>
<gene>
    <name evidence="3" type="ORF">ASPZODRAFT_13500</name>
</gene>
<dbReference type="VEuPathDB" id="FungiDB:ASPZODRAFT_13500"/>
<proteinExistence type="predicted"/>
<sequence>MVPPRRSARLEGRRDAQPPNQTRGTSVLSTDTETSQTLPSLLEAAKDRVGQYQPNNRREEAKLQTGLTAFLGWLPEGGRESVARDILSATTDDEVHGVFINLLTALAMPMKARSRTSSVIQSPHSKRRQAVESVAATLDEPEERKKSFRKSCMQRDGYCCVASGNMDIDEYKARGRPSGVDSCYVEGVHIIPFAYASWDNTVAPPEQTASAWEVLWRCFPRVRQVGMQVASINDLSNGITLRGSLHREFGRFQIAFKPTNVPNVYERKLFPDFATVESRTLPSSPRIEFTRAPGTENYALPSAALLDCHYRLAEILNASGMAEVIDEQWRRWEDLRESTGGSVHPDGKTDIGGYLNAALWERVVG</sequence>
<dbReference type="InterPro" id="IPR003615">
    <property type="entry name" value="HNH_nuc"/>
</dbReference>
<evidence type="ECO:0000259" key="2">
    <source>
        <dbReference type="Pfam" id="PF13391"/>
    </source>
</evidence>
<evidence type="ECO:0000313" key="4">
    <source>
        <dbReference type="Proteomes" id="UP000184188"/>
    </source>
</evidence>
<dbReference type="OrthoDB" id="2104739at2759"/>
<name>A0A1L9ST90_9EURO</name>
<evidence type="ECO:0000256" key="1">
    <source>
        <dbReference type="SAM" id="MobiDB-lite"/>
    </source>
</evidence>
<evidence type="ECO:0000313" key="3">
    <source>
        <dbReference type="EMBL" id="OJJ50420.1"/>
    </source>
</evidence>
<reference evidence="4" key="1">
    <citation type="journal article" date="2017" name="Genome Biol.">
        <title>Comparative genomics reveals high biological diversity and specific adaptations in the industrially and medically important fungal genus Aspergillus.</title>
        <authorList>
            <person name="de Vries R.P."/>
            <person name="Riley R."/>
            <person name="Wiebenga A."/>
            <person name="Aguilar-Osorio G."/>
            <person name="Amillis S."/>
            <person name="Uchima C.A."/>
            <person name="Anderluh G."/>
            <person name="Asadollahi M."/>
            <person name="Askin M."/>
            <person name="Barry K."/>
            <person name="Battaglia E."/>
            <person name="Bayram O."/>
            <person name="Benocci T."/>
            <person name="Braus-Stromeyer S.A."/>
            <person name="Caldana C."/>
            <person name="Canovas D."/>
            <person name="Cerqueira G.C."/>
            <person name="Chen F."/>
            <person name="Chen W."/>
            <person name="Choi C."/>
            <person name="Clum A."/>
            <person name="Dos Santos R.A."/>
            <person name="Damasio A.R."/>
            <person name="Diallinas G."/>
            <person name="Emri T."/>
            <person name="Fekete E."/>
            <person name="Flipphi M."/>
            <person name="Freyberg S."/>
            <person name="Gallo A."/>
            <person name="Gournas C."/>
            <person name="Habgood R."/>
            <person name="Hainaut M."/>
            <person name="Harispe M.L."/>
            <person name="Henrissat B."/>
            <person name="Hilden K.S."/>
            <person name="Hope R."/>
            <person name="Hossain A."/>
            <person name="Karabika E."/>
            <person name="Karaffa L."/>
            <person name="Karanyi Z."/>
            <person name="Krasevec N."/>
            <person name="Kuo A."/>
            <person name="Kusch H."/>
            <person name="LaButti K."/>
            <person name="Lagendijk E.L."/>
            <person name="Lapidus A."/>
            <person name="Levasseur A."/>
            <person name="Lindquist E."/>
            <person name="Lipzen A."/>
            <person name="Logrieco A.F."/>
            <person name="MacCabe A."/>
            <person name="Maekelae M.R."/>
            <person name="Malavazi I."/>
            <person name="Melin P."/>
            <person name="Meyer V."/>
            <person name="Mielnichuk N."/>
            <person name="Miskei M."/>
            <person name="Molnar A.P."/>
            <person name="Mule G."/>
            <person name="Ngan C.Y."/>
            <person name="Orejas M."/>
            <person name="Orosz E."/>
            <person name="Ouedraogo J.P."/>
            <person name="Overkamp K.M."/>
            <person name="Park H.-S."/>
            <person name="Perrone G."/>
            <person name="Piumi F."/>
            <person name="Punt P.J."/>
            <person name="Ram A.F."/>
            <person name="Ramon A."/>
            <person name="Rauscher S."/>
            <person name="Record E."/>
            <person name="Riano-Pachon D.M."/>
            <person name="Robert V."/>
            <person name="Roehrig J."/>
            <person name="Ruller R."/>
            <person name="Salamov A."/>
            <person name="Salih N.S."/>
            <person name="Samson R.A."/>
            <person name="Sandor E."/>
            <person name="Sanguinetti M."/>
            <person name="Schuetze T."/>
            <person name="Sepcic K."/>
            <person name="Shelest E."/>
            <person name="Sherlock G."/>
            <person name="Sophianopoulou V."/>
            <person name="Squina F.M."/>
            <person name="Sun H."/>
            <person name="Susca A."/>
            <person name="Todd R.B."/>
            <person name="Tsang A."/>
            <person name="Unkles S.E."/>
            <person name="van de Wiele N."/>
            <person name="van Rossen-Uffink D."/>
            <person name="Oliveira J.V."/>
            <person name="Vesth T.C."/>
            <person name="Visser J."/>
            <person name="Yu J.-H."/>
            <person name="Zhou M."/>
            <person name="Andersen M.R."/>
            <person name="Archer D.B."/>
            <person name="Baker S.E."/>
            <person name="Benoit I."/>
            <person name="Brakhage A.A."/>
            <person name="Braus G.H."/>
            <person name="Fischer R."/>
            <person name="Frisvad J.C."/>
            <person name="Goldman G.H."/>
            <person name="Houbraken J."/>
            <person name="Oakley B."/>
            <person name="Pocsi I."/>
            <person name="Scazzocchio C."/>
            <person name="Seiboth B."/>
            <person name="vanKuyk P.A."/>
            <person name="Wortman J."/>
            <person name="Dyer P.S."/>
            <person name="Grigoriev I.V."/>
        </authorList>
    </citation>
    <scope>NUCLEOTIDE SEQUENCE [LARGE SCALE GENOMIC DNA]</scope>
    <source>
        <strain evidence="4">CBS 506.65</strain>
    </source>
</reference>
<dbReference type="EMBL" id="KV878337">
    <property type="protein sequence ID" value="OJJ50420.1"/>
    <property type="molecule type" value="Genomic_DNA"/>
</dbReference>
<organism evidence="3 4">
    <name type="scientific">Penicilliopsis zonata CBS 506.65</name>
    <dbReference type="NCBI Taxonomy" id="1073090"/>
    <lineage>
        <taxon>Eukaryota</taxon>
        <taxon>Fungi</taxon>
        <taxon>Dikarya</taxon>
        <taxon>Ascomycota</taxon>
        <taxon>Pezizomycotina</taxon>
        <taxon>Eurotiomycetes</taxon>
        <taxon>Eurotiomycetidae</taxon>
        <taxon>Eurotiales</taxon>
        <taxon>Aspergillaceae</taxon>
        <taxon>Penicilliopsis</taxon>
    </lineage>
</organism>